<evidence type="ECO:0000259" key="1">
    <source>
        <dbReference type="PROSITE" id="PS50878"/>
    </source>
</evidence>
<dbReference type="PANTHER" id="PTHR19446">
    <property type="entry name" value="REVERSE TRANSCRIPTASES"/>
    <property type="match status" value="1"/>
</dbReference>
<dbReference type="SUPFAM" id="SSF56672">
    <property type="entry name" value="DNA/RNA polymerases"/>
    <property type="match status" value="1"/>
</dbReference>
<dbReference type="InterPro" id="IPR043502">
    <property type="entry name" value="DNA/RNA_pol_sf"/>
</dbReference>
<dbReference type="OrthoDB" id="1706699at2759"/>
<keyword evidence="3" id="KW-1185">Reference proteome</keyword>
<dbReference type="InterPro" id="IPR000477">
    <property type="entry name" value="RT_dom"/>
</dbReference>
<reference evidence="2 3" key="1">
    <citation type="submission" date="2020-06" db="EMBL/GenBank/DDBJ databases">
        <authorList>
            <person name="Li R."/>
            <person name="Bekaert M."/>
        </authorList>
    </citation>
    <scope>NUCLEOTIDE SEQUENCE [LARGE SCALE GENOMIC DNA]</scope>
    <source>
        <strain evidence="3">wild</strain>
    </source>
</reference>
<dbReference type="Pfam" id="PF00078">
    <property type="entry name" value="RVT_1"/>
    <property type="match status" value="1"/>
</dbReference>
<name>A0A6J8CBF9_MYTCO</name>
<dbReference type="EMBL" id="CACVKT020004983">
    <property type="protein sequence ID" value="CAC5392439.1"/>
    <property type="molecule type" value="Genomic_DNA"/>
</dbReference>
<dbReference type="PROSITE" id="PS50878">
    <property type="entry name" value="RT_POL"/>
    <property type="match status" value="1"/>
</dbReference>
<organism evidence="2 3">
    <name type="scientific">Mytilus coruscus</name>
    <name type="common">Sea mussel</name>
    <dbReference type="NCBI Taxonomy" id="42192"/>
    <lineage>
        <taxon>Eukaryota</taxon>
        <taxon>Metazoa</taxon>
        <taxon>Spiralia</taxon>
        <taxon>Lophotrochozoa</taxon>
        <taxon>Mollusca</taxon>
        <taxon>Bivalvia</taxon>
        <taxon>Autobranchia</taxon>
        <taxon>Pteriomorphia</taxon>
        <taxon>Mytilida</taxon>
        <taxon>Mytiloidea</taxon>
        <taxon>Mytilidae</taxon>
        <taxon>Mytilinae</taxon>
        <taxon>Mytilus</taxon>
    </lineage>
</organism>
<feature type="domain" description="Reverse transcriptase" evidence="1">
    <location>
        <begin position="102"/>
        <end position="341"/>
    </location>
</feature>
<evidence type="ECO:0000313" key="3">
    <source>
        <dbReference type="Proteomes" id="UP000507470"/>
    </source>
</evidence>
<dbReference type="AlphaFoldDB" id="A0A6J8CBF9"/>
<sequence length="341" mass="38947">MTLNIEVVKSNLNYLRDIAKDHNLIICLQEHWLWGYETNFFEKHFPLHSICSRSHDDNDPIPNFKARRGQAGIAIMWPTSLNKFIHKLPDSNSRVMAIKIELENHTEKKTEQFKSGIVTQVCKKGKDGKILDSYCGITVSSVLGKLFEHALLEKVIDQISNVLSQQFGFTSGLSPTMAALLISEAHVNAKRMKEILFLTALDTQKAFDVVNHSILLDKLFQKDIPPEIWETIYEMYNDLTSRVNWKGPPSNSFPVQQGVRQGGIRPTHLYKIFIEDLLKQLEDSNIGLYLGTNYTGCPTCADDILLLSNSDEEMQIMLNVVDTYSKEHQYNIYPEKSLLIK</sequence>
<accession>A0A6J8CBF9</accession>
<gene>
    <name evidence="2" type="ORF">MCOR_27373</name>
</gene>
<protein>
    <recommendedName>
        <fullName evidence="1">Reverse transcriptase domain-containing protein</fullName>
    </recommendedName>
</protein>
<dbReference type="Proteomes" id="UP000507470">
    <property type="component" value="Unassembled WGS sequence"/>
</dbReference>
<proteinExistence type="predicted"/>
<evidence type="ECO:0000313" key="2">
    <source>
        <dbReference type="EMBL" id="CAC5392439.1"/>
    </source>
</evidence>